<evidence type="ECO:0000256" key="13">
    <source>
        <dbReference type="HAMAP-Rule" id="MF_00451"/>
    </source>
</evidence>
<dbReference type="GO" id="GO:0046872">
    <property type="term" value="F:metal ion binding"/>
    <property type="evidence" value="ECO:0007669"/>
    <property type="project" value="UniProtKB-KW"/>
</dbReference>
<feature type="chain" id="PRO_5003091210" description="Nucleoside diphosphate kinase" evidence="17">
    <location>
        <begin position="21"/>
        <end position="158"/>
    </location>
</feature>
<dbReference type="InterPro" id="IPR034907">
    <property type="entry name" value="NDK-like_dom"/>
</dbReference>
<keyword evidence="8 13" id="KW-0547">Nucleotide-binding</keyword>
<dbReference type="FunFam" id="3.30.70.141:FF:000003">
    <property type="entry name" value="Nucleoside diphosphate kinase"/>
    <property type="match status" value="1"/>
</dbReference>
<dbReference type="Gene3D" id="3.30.70.141">
    <property type="entry name" value="Nucleoside diphosphate kinase-like domain"/>
    <property type="match status" value="1"/>
</dbReference>
<gene>
    <name evidence="13" type="primary">ndk</name>
    <name evidence="19" type="ordered locus">wcw_1545</name>
</gene>
<evidence type="ECO:0000256" key="10">
    <source>
        <dbReference type="ARBA" id="ARBA00022840"/>
    </source>
</evidence>
<evidence type="ECO:0000256" key="9">
    <source>
        <dbReference type="ARBA" id="ARBA00022777"/>
    </source>
</evidence>
<dbReference type="GO" id="GO:0005737">
    <property type="term" value="C:cytoplasm"/>
    <property type="evidence" value="ECO:0007669"/>
    <property type="project" value="UniProtKB-SubCell"/>
</dbReference>
<dbReference type="OrthoDB" id="9801161at2"/>
<evidence type="ECO:0000256" key="6">
    <source>
        <dbReference type="ARBA" id="ARBA00022679"/>
    </source>
</evidence>
<evidence type="ECO:0000256" key="5">
    <source>
        <dbReference type="ARBA" id="ARBA00022553"/>
    </source>
</evidence>
<evidence type="ECO:0000256" key="12">
    <source>
        <dbReference type="ARBA" id="ARBA00023080"/>
    </source>
</evidence>
<name>D6YS49_WADCW</name>
<dbReference type="PRINTS" id="PR01243">
    <property type="entry name" value="NUCDPKINASE"/>
</dbReference>
<dbReference type="AlphaFoldDB" id="D6YS49"/>
<feature type="binding site" evidence="13 14">
    <location>
        <position position="110"/>
    </location>
    <ligand>
        <name>ATP</name>
        <dbReference type="ChEBI" id="CHEBI:30616"/>
    </ligand>
</feature>
<dbReference type="GO" id="GO:0006183">
    <property type="term" value="P:GTP biosynthetic process"/>
    <property type="evidence" value="ECO:0007669"/>
    <property type="project" value="UniProtKB-UniRule"/>
</dbReference>
<dbReference type="GO" id="GO:0004550">
    <property type="term" value="F:nucleoside diphosphate kinase activity"/>
    <property type="evidence" value="ECO:0007669"/>
    <property type="project" value="UniProtKB-UniRule"/>
</dbReference>
<comment type="function">
    <text evidence="13">Major role in the synthesis of nucleoside triphosphates other than ATP. The ATP gamma phosphate is transferred to the NDP beta phosphate via a ping-pong mechanism, using a phosphorylated active-site intermediate.</text>
</comment>
<keyword evidence="5 13" id="KW-0597">Phosphoprotein</keyword>
<evidence type="ECO:0000313" key="19">
    <source>
        <dbReference type="EMBL" id="ADI38894.1"/>
    </source>
</evidence>
<feature type="binding site" evidence="13 14">
    <location>
        <position position="104"/>
    </location>
    <ligand>
        <name>ATP</name>
        <dbReference type="ChEBI" id="CHEBI:30616"/>
    </ligand>
</feature>
<dbReference type="EC" id="2.7.4.6" evidence="3 13"/>
<dbReference type="GO" id="GO:0006241">
    <property type="term" value="P:CTP biosynthetic process"/>
    <property type="evidence" value="ECO:0007669"/>
    <property type="project" value="UniProtKB-UniRule"/>
</dbReference>
<dbReference type="CDD" id="cd04413">
    <property type="entry name" value="NDPk_I"/>
    <property type="match status" value="1"/>
</dbReference>
<evidence type="ECO:0000256" key="8">
    <source>
        <dbReference type="ARBA" id="ARBA00022741"/>
    </source>
</evidence>
<feature type="active site" description="Pros-phosphohistidine intermediate" evidence="13 14">
    <location>
        <position position="134"/>
    </location>
</feature>
<feature type="binding site" evidence="13 14">
    <location>
        <position position="76"/>
    </location>
    <ligand>
        <name>ATP</name>
        <dbReference type="ChEBI" id="CHEBI:30616"/>
    </ligand>
</feature>
<dbReference type="eggNOG" id="COG0105">
    <property type="taxonomic scope" value="Bacteria"/>
</dbReference>
<dbReference type="PROSITE" id="PS00469">
    <property type="entry name" value="NDPK"/>
    <property type="match status" value="1"/>
</dbReference>
<feature type="binding site" evidence="13 14">
    <location>
        <position position="28"/>
    </location>
    <ligand>
        <name>ATP</name>
        <dbReference type="ChEBI" id="CHEBI:30616"/>
    </ligand>
</feature>
<keyword evidence="10 13" id="KW-0067">ATP-binding</keyword>
<keyword evidence="6 13" id="KW-0808">Transferase</keyword>
<evidence type="ECO:0000256" key="2">
    <source>
        <dbReference type="ARBA" id="ARBA00008142"/>
    </source>
</evidence>
<accession>D6YS49</accession>
<comment type="catalytic activity">
    <reaction evidence="13">
        <text>a ribonucleoside 5'-diphosphate + ATP = a ribonucleoside 5'-triphosphate + ADP</text>
        <dbReference type="Rhea" id="RHEA:18113"/>
        <dbReference type="ChEBI" id="CHEBI:30616"/>
        <dbReference type="ChEBI" id="CHEBI:57930"/>
        <dbReference type="ChEBI" id="CHEBI:61557"/>
        <dbReference type="ChEBI" id="CHEBI:456216"/>
        <dbReference type="EC" id="2.7.4.6"/>
    </reaction>
</comment>
<dbReference type="HAMAP" id="MF_00451">
    <property type="entry name" value="NDP_kinase"/>
    <property type="match status" value="1"/>
</dbReference>
<dbReference type="SUPFAM" id="SSF54919">
    <property type="entry name" value="Nucleoside diphosphate kinase, NDK"/>
    <property type="match status" value="1"/>
</dbReference>
<dbReference type="RefSeq" id="WP_013182602.1">
    <property type="nucleotide sequence ID" value="NC_014225.1"/>
</dbReference>
<evidence type="ECO:0000256" key="17">
    <source>
        <dbReference type="SAM" id="SignalP"/>
    </source>
</evidence>
<evidence type="ECO:0000256" key="3">
    <source>
        <dbReference type="ARBA" id="ARBA00012966"/>
    </source>
</evidence>
<keyword evidence="17" id="KW-0732">Signal</keyword>
<dbReference type="STRING" id="716544.wcw_1545"/>
<dbReference type="Proteomes" id="UP000001505">
    <property type="component" value="Chromosome"/>
</dbReference>
<dbReference type="SMART" id="SM00562">
    <property type="entry name" value="NDK"/>
    <property type="match status" value="1"/>
</dbReference>
<dbReference type="InterPro" id="IPR023005">
    <property type="entry name" value="Nucleoside_diP_kinase_AS"/>
</dbReference>
<evidence type="ECO:0000256" key="1">
    <source>
        <dbReference type="ARBA" id="ARBA00001946"/>
    </source>
</evidence>
<keyword evidence="13" id="KW-0963">Cytoplasm</keyword>
<feature type="domain" description="Nucleoside diphosphate kinase-like" evidence="18">
    <location>
        <begin position="20"/>
        <end position="157"/>
    </location>
</feature>
<comment type="similarity">
    <text evidence="2 13 14 15">Belongs to the NDK family.</text>
</comment>
<dbReference type="GO" id="GO:0006228">
    <property type="term" value="P:UTP biosynthetic process"/>
    <property type="evidence" value="ECO:0007669"/>
    <property type="project" value="UniProtKB-UniRule"/>
</dbReference>
<dbReference type="HOGENOM" id="CLU_060216_8_1_0"/>
<evidence type="ECO:0000256" key="15">
    <source>
        <dbReference type="RuleBase" id="RU004011"/>
    </source>
</evidence>
<evidence type="ECO:0000259" key="18">
    <source>
        <dbReference type="SMART" id="SM00562"/>
    </source>
</evidence>
<dbReference type="GO" id="GO:0005524">
    <property type="term" value="F:ATP binding"/>
    <property type="evidence" value="ECO:0007669"/>
    <property type="project" value="UniProtKB-UniRule"/>
</dbReference>
<keyword evidence="9 13" id="KW-0418">Kinase</keyword>
<reference evidence="19 20" key="1">
    <citation type="journal article" date="2010" name="PLoS ONE">
        <title>The Waddlia genome: a window into chlamydial biology.</title>
        <authorList>
            <person name="Bertelli C."/>
            <person name="Collyn F."/>
            <person name="Croxatto A."/>
            <person name="Ruckert C."/>
            <person name="Polkinghorne A."/>
            <person name="Kebbi-Beghdadi C."/>
            <person name="Goesmann A."/>
            <person name="Vaughan L."/>
            <person name="Greub G."/>
        </authorList>
    </citation>
    <scope>NUCLEOTIDE SEQUENCE [LARGE SCALE GENOMIC DNA]</scope>
    <source>
        <strain evidence="20">ATCC VR-1470 / WSU 86-1044</strain>
    </source>
</reference>
<evidence type="ECO:0000256" key="14">
    <source>
        <dbReference type="PROSITE-ProRule" id="PRU00706"/>
    </source>
</evidence>
<keyword evidence="7 13" id="KW-0479">Metal-binding</keyword>
<feature type="signal peptide" evidence="17">
    <location>
        <begin position="1"/>
        <end position="20"/>
    </location>
</feature>
<evidence type="ECO:0000256" key="7">
    <source>
        <dbReference type="ARBA" id="ARBA00022723"/>
    </source>
</evidence>
<dbReference type="KEGG" id="wch:wcw_1545"/>
<evidence type="ECO:0000256" key="11">
    <source>
        <dbReference type="ARBA" id="ARBA00022842"/>
    </source>
</evidence>
<evidence type="ECO:0000256" key="4">
    <source>
        <dbReference type="ARBA" id="ARBA00017632"/>
    </source>
</evidence>
<dbReference type="InterPro" id="IPR036850">
    <property type="entry name" value="NDK-like_dom_sf"/>
</dbReference>
<feature type="binding site" evidence="13 14">
    <location>
        <position position="121"/>
    </location>
    <ligand>
        <name>ATP</name>
        <dbReference type="ChEBI" id="CHEBI:30616"/>
    </ligand>
</feature>
<protein>
    <recommendedName>
        <fullName evidence="4 13">Nucleoside diphosphate kinase</fullName>
        <shortName evidence="13">NDK</shortName>
        <shortName evidence="13">NDP kinase</shortName>
        <ecNumber evidence="3 13">2.7.4.6</ecNumber>
    </recommendedName>
    <alternativeName>
        <fullName evidence="13">Nucleoside-2-P kinase</fullName>
    </alternativeName>
</protein>
<comment type="subcellular location">
    <subcellularLocation>
        <location evidence="13">Cytoplasm</location>
    </subcellularLocation>
</comment>
<sequence length="158" mass="17818">MLKKLIFTAAILFAPLFAQVEQTLSIIKPDAVQGHHIGEIIQIFEGNGLQVAAIKMVRMSKNDAMEFYEVHKDRPFYEQLTNFMHAGPVVAMVLEGENAVAKNRQLMGETNPENAKPGTIRYRFAKSVQSNAVHGSDSLENAKKEIAFFFNRQEIHTR</sequence>
<dbReference type="NCBIfam" id="NF001908">
    <property type="entry name" value="PRK00668.1"/>
    <property type="match status" value="1"/>
</dbReference>
<dbReference type="PROSITE" id="PS51374">
    <property type="entry name" value="NDPK_LIKE"/>
    <property type="match status" value="1"/>
</dbReference>
<dbReference type="Pfam" id="PF00334">
    <property type="entry name" value="NDK"/>
    <property type="match status" value="1"/>
</dbReference>
<dbReference type="EMBL" id="CP001928">
    <property type="protein sequence ID" value="ADI38894.1"/>
    <property type="molecule type" value="Genomic_DNA"/>
</dbReference>
<feature type="binding site" evidence="13 14">
    <location>
        <position position="131"/>
    </location>
    <ligand>
        <name>ATP</name>
        <dbReference type="ChEBI" id="CHEBI:30616"/>
    </ligand>
</feature>
<keyword evidence="11 13" id="KW-0460">Magnesium</keyword>
<evidence type="ECO:0000313" key="20">
    <source>
        <dbReference type="Proteomes" id="UP000001505"/>
    </source>
</evidence>
<comment type="subunit">
    <text evidence="13">Homotetramer.</text>
</comment>
<keyword evidence="20" id="KW-1185">Reference proteome</keyword>
<comment type="cofactor">
    <cofactor evidence="1 13">
        <name>Mg(2+)</name>
        <dbReference type="ChEBI" id="CHEBI:18420"/>
    </cofactor>
</comment>
<evidence type="ECO:0000256" key="16">
    <source>
        <dbReference type="RuleBase" id="RU004013"/>
    </source>
</evidence>
<dbReference type="InterPro" id="IPR001564">
    <property type="entry name" value="Nucleoside_diP_kinase"/>
</dbReference>
<proteinExistence type="inferred from homology"/>
<organism evidence="19 20">
    <name type="scientific">Waddlia chondrophila (strain ATCC VR-1470 / WSU 86-1044)</name>
    <dbReference type="NCBI Taxonomy" id="716544"/>
    <lineage>
        <taxon>Bacteria</taxon>
        <taxon>Pseudomonadati</taxon>
        <taxon>Chlamydiota</taxon>
        <taxon>Chlamydiia</taxon>
        <taxon>Parachlamydiales</taxon>
        <taxon>Waddliaceae</taxon>
        <taxon>Waddlia</taxon>
    </lineage>
</organism>
<dbReference type="PANTHER" id="PTHR11349">
    <property type="entry name" value="NUCLEOSIDE DIPHOSPHATE KINASE"/>
    <property type="match status" value="1"/>
</dbReference>
<keyword evidence="12 13" id="KW-0546">Nucleotide metabolism</keyword>
<comment type="catalytic activity">
    <reaction evidence="13 16">
        <text>a 2'-deoxyribonucleoside 5'-diphosphate + ATP = a 2'-deoxyribonucleoside 5'-triphosphate + ADP</text>
        <dbReference type="Rhea" id="RHEA:44640"/>
        <dbReference type="ChEBI" id="CHEBI:30616"/>
        <dbReference type="ChEBI" id="CHEBI:61560"/>
        <dbReference type="ChEBI" id="CHEBI:73316"/>
        <dbReference type="ChEBI" id="CHEBI:456216"/>
        <dbReference type="EC" id="2.7.4.6"/>
    </reaction>
</comment>